<evidence type="ECO:0000259" key="8">
    <source>
        <dbReference type="PROSITE" id="PS51366"/>
    </source>
</evidence>
<dbReference type="FunFam" id="1.25.40.180:FF:000042">
    <property type="entry name" value="Eukaryotic translation initiation factor 4 gamma"/>
    <property type="match status" value="1"/>
</dbReference>
<keyword evidence="4" id="KW-0810">Translation regulation</keyword>
<feature type="region of interest" description="Disordered" evidence="6">
    <location>
        <begin position="625"/>
        <end position="677"/>
    </location>
</feature>
<dbReference type="InterPro" id="IPR049485">
    <property type="entry name" value="eIF4G1-like_eIF4E-bd"/>
</dbReference>
<keyword evidence="10" id="KW-1185">Reference proteome</keyword>
<feature type="region of interest" description="Disordered" evidence="6">
    <location>
        <begin position="464"/>
        <end position="492"/>
    </location>
</feature>
<dbReference type="InterPro" id="IPR003890">
    <property type="entry name" value="MIF4G-like_typ-3"/>
</dbReference>
<organism evidence="9 10">
    <name type="scientific">Argiope bruennichi</name>
    <name type="common">Wasp spider</name>
    <name type="synonym">Aranea bruennichi</name>
    <dbReference type="NCBI Taxonomy" id="94029"/>
    <lineage>
        <taxon>Eukaryota</taxon>
        <taxon>Metazoa</taxon>
        <taxon>Ecdysozoa</taxon>
        <taxon>Arthropoda</taxon>
        <taxon>Chelicerata</taxon>
        <taxon>Arachnida</taxon>
        <taxon>Araneae</taxon>
        <taxon>Araneomorphae</taxon>
        <taxon>Entelegynae</taxon>
        <taxon>Araneoidea</taxon>
        <taxon>Araneidae</taxon>
        <taxon>Argiope</taxon>
    </lineage>
</organism>
<dbReference type="Pfam" id="PF02847">
    <property type="entry name" value="MA3"/>
    <property type="match status" value="1"/>
</dbReference>
<evidence type="ECO:0000313" key="9">
    <source>
        <dbReference type="EMBL" id="KAF8767464.1"/>
    </source>
</evidence>
<dbReference type="GO" id="GO:0016281">
    <property type="term" value="C:eukaryotic translation initiation factor 4F complex"/>
    <property type="evidence" value="ECO:0007669"/>
    <property type="project" value="TreeGrafter"/>
</dbReference>
<evidence type="ECO:0000256" key="5">
    <source>
        <dbReference type="ARBA" id="ARBA00022917"/>
    </source>
</evidence>
<comment type="similarity">
    <text evidence="1">Belongs to the eukaryotic initiation factor 4G family.</text>
</comment>
<dbReference type="GO" id="GO:0003743">
    <property type="term" value="F:translation initiation factor activity"/>
    <property type="evidence" value="ECO:0007669"/>
    <property type="project" value="UniProtKB-KW"/>
</dbReference>
<dbReference type="InterPro" id="IPR003891">
    <property type="entry name" value="Initiation_fac_eIF4g_MI"/>
</dbReference>
<gene>
    <name evidence="9" type="ORF">HNY73_020423</name>
</gene>
<feature type="compositionally biased region" description="Basic and acidic residues" evidence="6">
    <location>
        <begin position="478"/>
        <end position="492"/>
    </location>
</feature>
<dbReference type="Gene3D" id="1.25.40.180">
    <property type="match status" value="3"/>
</dbReference>
<comment type="caution">
    <text evidence="9">The sequence shown here is derived from an EMBL/GenBank/DDBJ whole genome shotgun (WGS) entry which is preliminary data.</text>
</comment>
<proteinExistence type="inferred from homology"/>
<dbReference type="Pfam" id="PF02020">
    <property type="entry name" value="W2"/>
    <property type="match status" value="1"/>
</dbReference>
<keyword evidence="2 9" id="KW-0396">Initiation factor</keyword>
<evidence type="ECO:0000256" key="2">
    <source>
        <dbReference type="ARBA" id="ARBA00022540"/>
    </source>
</evidence>
<evidence type="ECO:0000256" key="4">
    <source>
        <dbReference type="ARBA" id="ARBA00022845"/>
    </source>
</evidence>
<accession>A0A8T0E7J0</accession>
<dbReference type="PROSITE" id="PS51366">
    <property type="entry name" value="MI"/>
    <property type="match status" value="1"/>
</dbReference>
<feature type="compositionally biased region" description="Polar residues" evidence="6">
    <location>
        <begin position="203"/>
        <end position="233"/>
    </location>
</feature>
<dbReference type="GO" id="GO:0006417">
    <property type="term" value="P:regulation of translation"/>
    <property type="evidence" value="ECO:0007669"/>
    <property type="project" value="UniProtKB-KW"/>
</dbReference>
<dbReference type="InterPro" id="IPR003307">
    <property type="entry name" value="W2_domain"/>
</dbReference>
<feature type="domain" description="MI" evidence="8">
    <location>
        <begin position="986"/>
        <end position="1108"/>
    </location>
</feature>
<dbReference type="EMBL" id="JABXBU010002230">
    <property type="protein sequence ID" value="KAF8767464.1"/>
    <property type="molecule type" value="Genomic_DNA"/>
</dbReference>
<dbReference type="PROSITE" id="PS51363">
    <property type="entry name" value="W2"/>
    <property type="match status" value="1"/>
</dbReference>
<name>A0A8T0E7J0_ARGBR</name>
<evidence type="ECO:0000313" key="10">
    <source>
        <dbReference type="Proteomes" id="UP000807504"/>
    </source>
</evidence>
<dbReference type="InterPro" id="IPR016024">
    <property type="entry name" value="ARM-type_fold"/>
</dbReference>
<keyword evidence="5" id="KW-0648">Protein biosynthesis</keyword>
<keyword evidence="3" id="KW-0597">Phosphoprotein</keyword>
<reference evidence="9" key="2">
    <citation type="submission" date="2020-06" db="EMBL/GenBank/DDBJ databases">
        <authorList>
            <person name="Sheffer M."/>
        </authorList>
    </citation>
    <scope>NUCLEOTIDE SEQUENCE</scope>
</reference>
<dbReference type="SMART" id="SM00544">
    <property type="entry name" value="MA3"/>
    <property type="match status" value="1"/>
</dbReference>
<evidence type="ECO:0000259" key="7">
    <source>
        <dbReference type="PROSITE" id="PS51363"/>
    </source>
</evidence>
<dbReference type="PANTHER" id="PTHR23253:SF78">
    <property type="entry name" value="EUKARYOTIC TRANSLATION INITIATION FACTOR 4G1, ISOFORM B-RELATED"/>
    <property type="match status" value="1"/>
</dbReference>
<protein>
    <submittedName>
        <fullName evidence="9">Eukaryotic translation initiation factor 4 like protein</fullName>
    </submittedName>
</protein>
<feature type="domain" description="W2" evidence="7">
    <location>
        <begin position="1176"/>
        <end position="1335"/>
    </location>
</feature>
<dbReference type="SUPFAM" id="SSF48371">
    <property type="entry name" value="ARM repeat"/>
    <property type="match status" value="3"/>
</dbReference>
<dbReference type="PANTHER" id="PTHR23253">
    <property type="entry name" value="EUKARYOTIC TRANSLATION INITIATION FACTOR 4 GAMMA"/>
    <property type="match status" value="1"/>
</dbReference>
<feature type="compositionally biased region" description="Basic residues" evidence="6">
    <location>
        <begin position="638"/>
        <end position="654"/>
    </location>
</feature>
<dbReference type="CDD" id="cd11559">
    <property type="entry name" value="W2_eIF4G1_like"/>
    <property type="match status" value="1"/>
</dbReference>
<evidence type="ECO:0000256" key="6">
    <source>
        <dbReference type="SAM" id="MobiDB-lite"/>
    </source>
</evidence>
<feature type="region of interest" description="Disordered" evidence="6">
    <location>
        <begin position="203"/>
        <end position="275"/>
    </location>
</feature>
<evidence type="ECO:0000256" key="3">
    <source>
        <dbReference type="ARBA" id="ARBA00022553"/>
    </source>
</evidence>
<sequence>MSNPKMQFDAGGSNLEENIYMNSGHAEFSQGYHQGSYAYTTPALSSVASNSGHDINKPVAAAQQAMYSSAGMPVPSQHHQSMGGPIASPQPIIQQGQQMSRNPTIAMPTAYYQRNNVPPRTMQSMPRNPIGAVVNQPGQQPSSQYAPMPIMVPIQHNFNSFPPTLVNHQFPQMYQHRAYNAPQYPVKPSQQYLWNYNTPPPQNSNGYFPSHGMSSYQSMPRKSIPAQPQQQRSRNSEKAIPLIDPKTGKNVLSVDKNVTDSNSLPDKERESENSDSNICVQFATQVAAVLNDSRSDITSKQPESVRIDTLCSHENEGIRMPITPVVELVDENIRPYYRKDIDSNSIIESESGATKNVDLEAKTEDREQNVFVVPVESSISDKEESTKTEKLNSPSNVEKVVVFSEIKKTNNVKSVIESDCSNSIQESVQPIVASVKEELVQPNNSEILESSSAVSTKIPDKVLTEGKKNKTKKKKDCNKRGERKKGEEMDAHLDSKEGATVFLFSPPPSVTLVASTFVSTPVSERNSSLVPIMNRRILNAFRLPEDTTPQNGILPSESASKTSFESSNAGSKDKEPHTIVKKQQNNIVLKFSYKEDQWSPLNPEGKKQYDREFLLQLQSQPMSLCKPSNLPNLDVIKNKPRNPGKQQKKGKGKAKKDTSVPNQKVELHESQNPWKPLHKTEVPLNEKDKLKRSVISVLNKLTPQKFETLLAQLKGLNIYTEDRLAFVSNLIFENAINERKFSAVYAKLCKHLALIKVSVSGMSDDNINFSKLLLDKCLEVFELSRSDELKDEENMKTLESADSHKRKELQLEYEEKKRKIKNKRLGNIRFIGELFKLNMFTEPITHVIIKRLLNQENEQSLECLSEFLKTIGKELDDKEATKNSCDKQLDIYLAQIELIVEKRLTSLRIRFMLQDVIDLKKNNWVPRRKENNPKTIDEIRKEAECEVCEQQHLYNNKTNYPKTTSEDRDRQKNIELGVHISENNEDESEKSNSFRDSFRHNIDFEEAIKTVIELSSPNTAHRYINATINDFLERSSEARYSLGQLLSSFLKKKIISFDQYKKGFAGVLEIIDDYALDIPLIWDYIGEILEPMVEDVESPFKLLKEVLEPCIPSEKAGMLVSSILHCAAKRKGTIKLGEVWKKSGVQWSDIIGTDRNVADFVKEHKLEFTASPTMDSPQTRIPMEEMKEMKKHLLCLLEKNSELEEVFDWVTVNISNTSNPIFIRALVTAVHESCLSSSGTTWELNTSKLTSRMPLISLYVSTNEKLQLQALYAIQALMNQLGQPSCLLHQIFDILCADDVISEESFREWEQSDDPNEADGKIVAVHSVKTFFTWL</sequence>
<feature type="compositionally biased region" description="Low complexity" evidence="6">
    <location>
        <begin position="556"/>
        <end position="567"/>
    </location>
</feature>
<evidence type="ECO:0000256" key="1">
    <source>
        <dbReference type="ARBA" id="ARBA00005775"/>
    </source>
</evidence>
<dbReference type="Pfam" id="PF02854">
    <property type="entry name" value="MIF4G"/>
    <property type="match status" value="1"/>
</dbReference>
<dbReference type="SMART" id="SM00515">
    <property type="entry name" value="eIF5C"/>
    <property type="match status" value="1"/>
</dbReference>
<dbReference type="Pfam" id="PF21140">
    <property type="entry name" value="eIF4G1-like_eIF4E-bd"/>
    <property type="match status" value="1"/>
</dbReference>
<reference evidence="9" key="1">
    <citation type="journal article" date="2020" name="bioRxiv">
        <title>Chromosome-level reference genome of the European wasp spider Argiope bruennichi: a resource for studies on range expansion and evolutionary adaptation.</title>
        <authorList>
            <person name="Sheffer M.M."/>
            <person name="Hoppe A."/>
            <person name="Krehenwinkel H."/>
            <person name="Uhl G."/>
            <person name="Kuss A.W."/>
            <person name="Jensen L."/>
            <person name="Jensen C."/>
            <person name="Gillespie R.G."/>
            <person name="Hoff K.J."/>
            <person name="Prost S."/>
        </authorList>
    </citation>
    <scope>NUCLEOTIDE SEQUENCE</scope>
</reference>
<dbReference type="SMART" id="SM00543">
    <property type="entry name" value="MIF4G"/>
    <property type="match status" value="1"/>
</dbReference>
<dbReference type="Proteomes" id="UP000807504">
    <property type="component" value="Unassembled WGS sequence"/>
</dbReference>
<dbReference type="GO" id="GO:0003729">
    <property type="term" value="F:mRNA binding"/>
    <property type="evidence" value="ECO:0007669"/>
    <property type="project" value="TreeGrafter"/>
</dbReference>
<feature type="region of interest" description="Disordered" evidence="6">
    <location>
        <begin position="543"/>
        <end position="581"/>
    </location>
</feature>